<dbReference type="PANTHER" id="PTHR37314:SF4">
    <property type="entry name" value="UPF0700 TRANSMEMBRANE PROTEIN YOAK"/>
    <property type="match status" value="1"/>
</dbReference>
<evidence type="ECO:0000313" key="2">
    <source>
        <dbReference type="EMBL" id="MBC5754550.1"/>
    </source>
</evidence>
<feature type="transmembrane region" description="Helical" evidence="1">
    <location>
        <begin position="166"/>
        <end position="183"/>
    </location>
</feature>
<keyword evidence="3" id="KW-1185">Reference proteome</keyword>
<dbReference type="RefSeq" id="WP_186982542.1">
    <property type="nucleotide sequence ID" value="NZ_JACOQH010000008.1"/>
</dbReference>
<proteinExistence type="predicted"/>
<feature type="transmembrane region" description="Helical" evidence="1">
    <location>
        <begin position="134"/>
        <end position="154"/>
    </location>
</feature>
<evidence type="ECO:0000256" key="1">
    <source>
        <dbReference type="SAM" id="Phobius"/>
    </source>
</evidence>
<keyword evidence="1" id="KW-0812">Transmembrane</keyword>
<dbReference type="Proteomes" id="UP000621540">
    <property type="component" value="Unassembled WGS sequence"/>
</dbReference>
<dbReference type="Pfam" id="PF06912">
    <property type="entry name" value="DUF1275"/>
    <property type="match status" value="1"/>
</dbReference>
<sequence>MSEAFINSAFLALSGGFQDAYTYNTRNEVFSNAQTGNVVLMSQHFMAGEWMDGLRYLLPLLSFALGVFLAEKIQNRFRYARKMHWRQGILLAEIVILFLVGFMPAALNMTATILVSFACAMQVQTFRKVNGYSYASTMCIGNLRSGTAALSVYMREKKTDQLRRSLYYFGVILVFGIGAGIGGNLSANYGIHTIWVSCVFLGISFFLMGIEKLK</sequence>
<comment type="caution">
    <text evidence="2">The sequence shown here is derived from an EMBL/GenBank/DDBJ whole genome shotgun (WGS) entry which is preliminary data.</text>
</comment>
<feature type="transmembrane region" description="Helical" evidence="1">
    <location>
        <begin position="53"/>
        <end position="70"/>
    </location>
</feature>
<gene>
    <name evidence="2" type="ORF">H8Z76_11085</name>
</gene>
<dbReference type="PANTHER" id="PTHR37314">
    <property type="entry name" value="SLR0142 PROTEIN"/>
    <property type="match status" value="1"/>
</dbReference>
<feature type="transmembrane region" description="Helical" evidence="1">
    <location>
        <begin position="189"/>
        <end position="210"/>
    </location>
</feature>
<keyword evidence="1" id="KW-1133">Transmembrane helix</keyword>
<evidence type="ECO:0000313" key="3">
    <source>
        <dbReference type="Proteomes" id="UP000621540"/>
    </source>
</evidence>
<dbReference type="EMBL" id="JACOQH010000008">
    <property type="protein sequence ID" value="MBC5754550.1"/>
    <property type="molecule type" value="Genomic_DNA"/>
</dbReference>
<feature type="transmembrane region" description="Helical" evidence="1">
    <location>
        <begin position="90"/>
        <end position="114"/>
    </location>
</feature>
<keyword evidence="1" id="KW-0472">Membrane</keyword>
<accession>A0ABR7IC80</accession>
<organism evidence="2 3">
    <name type="scientific">Roseburia yibonii</name>
    <dbReference type="NCBI Taxonomy" id="2763063"/>
    <lineage>
        <taxon>Bacteria</taxon>
        <taxon>Bacillati</taxon>
        <taxon>Bacillota</taxon>
        <taxon>Clostridia</taxon>
        <taxon>Lachnospirales</taxon>
        <taxon>Lachnospiraceae</taxon>
        <taxon>Roseburia</taxon>
    </lineage>
</organism>
<protein>
    <submittedName>
        <fullName evidence="2">DUF1275 domain-containing protein</fullName>
    </submittedName>
</protein>
<reference evidence="2 3" key="1">
    <citation type="submission" date="2020-08" db="EMBL/GenBank/DDBJ databases">
        <title>Genome public.</title>
        <authorList>
            <person name="Liu C."/>
            <person name="Sun Q."/>
        </authorList>
    </citation>
    <scope>NUCLEOTIDE SEQUENCE [LARGE SCALE GENOMIC DNA]</scope>
    <source>
        <strain evidence="2 3">BX0805</strain>
    </source>
</reference>
<name>A0ABR7IC80_9FIRM</name>
<dbReference type="InterPro" id="IPR010699">
    <property type="entry name" value="DUF1275"/>
</dbReference>